<accession>A0ACC3SF88</accession>
<keyword evidence="2" id="KW-1185">Reference proteome</keyword>
<dbReference type="EMBL" id="JAMKPW020000014">
    <property type="protein sequence ID" value="KAK8211302.1"/>
    <property type="molecule type" value="Genomic_DNA"/>
</dbReference>
<proteinExistence type="predicted"/>
<sequence length="213" mass="24727">MYIDVYGIPEEFLLLLSLTTGLANEKAIAQIDPSQAKLSWARFSMWTKMLEKCIMSWRPQPRDQPADRTQQVSEELLESNRRFLAHHLQALRQALIVYFHRRVHDVDPGILQDKVEKTVRHLEQCQEEDTRAGTTTATFVWPAFISACEALEPDVHERFIKWFDKSTATTGFSIFKTAKNVVQELWSHRAAVHGQPIDWLQFGRKVHLQLMVV</sequence>
<dbReference type="Proteomes" id="UP001320706">
    <property type="component" value="Unassembled WGS sequence"/>
</dbReference>
<evidence type="ECO:0000313" key="1">
    <source>
        <dbReference type="EMBL" id="KAK8211302.1"/>
    </source>
</evidence>
<name>A0ACC3SF88_9PEZI</name>
<protein>
    <submittedName>
        <fullName evidence="1">Uncharacterized protein</fullName>
    </submittedName>
</protein>
<reference evidence="1" key="1">
    <citation type="submission" date="2024-02" db="EMBL/GenBank/DDBJ databases">
        <title>Metagenome Assembled Genome of Zalaria obscura JY119.</title>
        <authorList>
            <person name="Vighnesh L."/>
            <person name="Jagadeeshwari U."/>
            <person name="Venkata Ramana C."/>
            <person name="Sasikala C."/>
        </authorList>
    </citation>
    <scope>NUCLEOTIDE SEQUENCE</scope>
    <source>
        <strain evidence="1">JY119</strain>
    </source>
</reference>
<comment type="caution">
    <text evidence="1">The sequence shown here is derived from an EMBL/GenBank/DDBJ whole genome shotgun (WGS) entry which is preliminary data.</text>
</comment>
<gene>
    <name evidence="1" type="ORF">M8818_003269</name>
</gene>
<evidence type="ECO:0000313" key="2">
    <source>
        <dbReference type="Proteomes" id="UP001320706"/>
    </source>
</evidence>
<organism evidence="1 2">
    <name type="scientific">Zalaria obscura</name>
    <dbReference type="NCBI Taxonomy" id="2024903"/>
    <lineage>
        <taxon>Eukaryota</taxon>
        <taxon>Fungi</taxon>
        <taxon>Dikarya</taxon>
        <taxon>Ascomycota</taxon>
        <taxon>Pezizomycotina</taxon>
        <taxon>Dothideomycetes</taxon>
        <taxon>Dothideomycetidae</taxon>
        <taxon>Dothideales</taxon>
        <taxon>Zalariaceae</taxon>
        <taxon>Zalaria</taxon>
    </lineage>
</organism>